<evidence type="ECO:0000313" key="2">
    <source>
        <dbReference type="EMBL" id="GFX97136.1"/>
    </source>
</evidence>
<accession>A0A8X6RKP3</accession>
<dbReference type="Proteomes" id="UP000887159">
    <property type="component" value="Unassembled WGS sequence"/>
</dbReference>
<gene>
    <name evidence="2" type="ORF">TNCV_556261</name>
</gene>
<dbReference type="AlphaFoldDB" id="A0A8X6RKP3"/>
<reference evidence="2" key="1">
    <citation type="submission" date="2020-08" db="EMBL/GenBank/DDBJ databases">
        <title>Multicomponent nature underlies the extraordinary mechanical properties of spider dragline silk.</title>
        <authorList>
            <person name="Kono N."/>
            <person name="Nakamura H."/>
            <person name="Mori M."/>
            <person name="Yoshida Y."/>
            <person name="Ohtoshi R."/>
            <person name="Malay A.D."/>
            <person name="Moran D.A.P."/>
            <person name="Tomita M."/>
            <person name="Numata K."/>
            <person name="Arakawa K."/>
        </authorList>
    </citation>
    <scope>NUCLEOTIDE SEQUENCE</scope>
</reference>
<dbReference type="EMBL" id="BMAU01021196">
    <property type="protein sequence ID" value="GFX97136.1"/>
    <property type="molecule type" value="Genomic_DNA"/>
</dbReference>
<organism evidence="2 3">
    <name type="scientific">Trichonephila clavipes</name>
    <name type="common">Golden silk orbweaver</name>
    <name type="synonym">Nephila clavipes</name>
    <dbReference type="NCBI Taxonomy" id="2585209"/>
    <lineage>
        <taxon>Eukaryota</taxon>
        <taxon>Metazoa</taxon>
        <taxon>Ecdysozoa</taxon>
        <taxon>Arthropoda</taxon>
        <taxon>Chelicerata</taxon>
        <taxon>Arachnida</taxon>
        <taxon>Araneae</taxon>
        <taxon>Araneomorphae</taxon>
        <taxon>Entelegynae</taxon>
        <taxon>Araneoidea</taxon>
        <taxon>Nephilidae</taxon>
        <taxon>Trichonephila</taxon>
    </lineage>
</organism>
<protein>
    <submittedName>
        <fullName evidence="2">Uncharacterized protein</fullName>
    </submittedName>
</protein>
<name>A0A8X6RKP3_TRICX</name>
<proteinExistence type="predicted"/>
<evidence type="ECO:0000256" key="1">
    <source>
        <dbReference type="SAM" id="MobiDB-lite"/>
    </source>
</evidence>
<feature type="region of interest" description="Disordered" evidence="1">
    <location>
        <begin position="1"/>
        <end position="22"/>
    </location>
</feature>
<keyword evidence="3" id="KW-1185">Reference proteome</keyword>
<comment type="caution">
    <text evidence="2">The sequence shown here is derived from an EMBL/GenBank/DDBJ whole genome shotgun (WGS) entry which is preliminary data.</text>
</comment>
<sequence>MATGSYLTPIYSRSQSEVQEDHHKMTDKEALQILAQIGLMSLKQILSCPAIQARLFKISPEYFIFSDKTVDKLPKLRSDLKLLLFLLIYTSWTRQQQQQME</sequence>
<evidence type="ECO:0000313" key="3">
    <source>
        <dbReference type="Proteomes" id="UP000887159"/>
    </source>
</evidence>